<protein>
    <submittedName>
        <fullName evidence="1">Uncharacterized protein</fullName>
    </submittedName>
</protein>
<keyword evidence="2" id="KW-1185">Reference proteome</keyword>
<proteinExistence type="predicted"/>
<comment type="caution">
    <text evidence="1">The sequence shown here is derived from an EMBL/GenBank/DDBJ whole genome shotgun (WGS) entry which is preliminary data.</text>
</comment>
<gene>
    <name evidence="1" type="ORF">BDR25DRAFT_311369</name>
</gene>
<sequence length="153" mass="16478">MKASIIAFTLSVLAPLVSSVALPESEYPAGITATKVTKFDYPRTVEKRDGLEKRANHGVYLCVNANFPQDGSLCVHIVAPAGVCVPLGLDLEDKVSSVGPDQGAYCRFFFDRGCVDNSGSRHFDTVFPGVPDLSRLGNGASNDQISSYQCWDM</sequence>
<organism evidence="1 2">
    <name type="scientific">Lindgomyces ingoldianus</name>
    <dbReference type="NCBI Taxonomy" id="673940"/>
    <lineage>
        <taxon>Eukaryota</taxon>
        <taxon>Fungi</taxon>
        <taxon>Dikarya</taxon>
        <taxon>Ascomycota</taxon>
        <taxon>Pezizomycotina</taxon>
        <taxon>Dothideomycetes</taxon>
        <taxon>Pleosporomycetidae</taxon>
        <taxon>Pleosporales</taxon>
        <taxon>Lindgomycetaceae</taxon>
        <taxon>Lindgomyces</taxon>
    </lineage>
</organism>
<evidence type="ECO:0000313" key="1">
    <source>
        <dbReference type="EMBL" id="KAF2474991.1"/>
    </source>
</evidence>
<evidence type="ECO:0000313" key="2">
    <source>
        <dbReference type="Proteomes" id="UP000799755"/>
    </source>
</evidence>
<accession>A0ACB6R726</accession>
<dbReference type="EMBL" id="MU003497">
    <property type="protein sequence ID" value="KAF2474991.1"/>
    <property type="molecule type" value="Genomic_DNA"/>
</dbReference>
<name>A0ACB6R726_9PLEO</name>
<reference evidence="1" key="1">
    <citation type="journal article" date="2020" name="Stud. Mycol.">
        <title>101 Dothideomycetes genomes: a test case for predicting lifestyles and emergence of pathogens.</title>
        <authorList>
            <person name="Haridas S."/>
            <person name="Albert R."/>
            <person name="Binder M."/>
            <person name="Bloem J."/>
            <person name="Labutti K."/>
            <person name="Salamov A."/>
            <person name="Andreopoulos B."/>
            <person name="Baker S."/>
            <person name="Barry K."/>
            <person name="Bills G."/>
            <person name="Bluhm B."/>
            <person name="Cannon C."/>
            <person name="Castanera R."/>
            <person name="Culley D."/>
            <person name="Daum C."/>
            <person name="Ezra D."/>
            <person name="Gonzalez J."/>
            <person name="Henrissat B."/>
            <person name="Kuo A."/>
            <person name="Liang C."/>
            <person name="Lipzen A."/>
            <person name="Lutzoni F."/>
            <person name="Magnuson J."/>
            <person name="Mondo S."/>
            <person name="Nolan M."/>
            <person name="Ohm R."/>
            <person name="Pangilinan J."/>
            <person name="Park H.-J."/>
            <person name="Ramirez L."/>
            <person name="Alfaro M."/>
            <person name="Sun H."/>
            <person name="Tritt A."/>
            <person name="Yoshinaga Y."/>
            <person name="Zwiers L.-H."/>
            <person name="Turgeon B."/>
            <person name="Goodwin S."/>
            <person name="Spatafora J."/>
            <person name="Crous P."/>
            <person name="Grigoriev I."/>
        </authorList>
    </citation>
    <scope>NUCLEOTIDE SEQUENCE</scope>
    <source>
        <strain evidence="1">ATCC 200398</strain>
    </source>
</reference>
<dbReference type="Proteomes" id="UP000799755">
    <property type="component" value="Unassembled WGS sequence"/>
</dbReference>